<dbReference type="PROSITE" id="PS50928">
    <property type="entry name" value="ABC_TM1"/>
    <property type="match status" value="2"/>
</dbReference>
<dbReference type="InterPro" id="IPR035906">
    <property type="entry name" value="MetI-like_sf"/>
</dbReference>
<evidence type="ECO:0000256" key="8">
    <source>
        <dbReference type="RuleBase" id="RU363032"/>
    </source>
</evidence>
<dbReference type="InParanoid" id="D1C9W4"/>
<feature type="transmembrane region" description="Helical" evidence="8">
    <location>
        <begin position="159"/>
        <end position="179"/>
    </location>
</feature>
<feature type="transmembrane region" description="Helical" evidence="8">
    <location>
        <begin position="218"/>
        <end position="240"/>
    </location>
</feature>
<proteinExistence type="inferred from homology"/>
<dbReference type="InterPro" id="IPR000515">
    <property type="entry name" value="MetI-like"/>
</dbReference>
<keyword evidence="2 8" id="KW-0813">Transport</keyword>
<accession>D1C9W4</accession>
<evidence type="ECO:0000256" key="2">
    <source>
        <dbReference type="ARBA" id="ARBA00022448"/>
    </source>
</evidence>
<evidence type="ECO:0000256" key="3">
    <source>
        <dbReference type="ARBA" id="ARBA00022475"/>
    </source>
</evidence>
<feature type="transmembrane region" description="Helical" evidence="8">
    <location>
        <begin position="260"/>
        <end position="279"/>
    </location>
</feature>
<dbReference type="GO" id="GO:0055085">
    <property type="term" value="P:transmembrane transport"/>
    <property type="evidence" value="ECO:0007669"/>
    <property type="project" value="InterPro"/>
</dbReference>
<evidence type="ECO:0000256" key="5">
    <source>
        <dbReference type="ARBA" id="ARBA00022692"/>
    </source>
</evidence>
<feature type="transmembrane region" description="Helical" evidence="8">
    <location>
        <begin position="520"/>
        <end position="544"/>
    </location>
</feature>
<protein>
    <submittedName>
        <fullName evidence="11">Binding-protein-dependent transport systems inner membrane component</fullName>
    </submittedName>
</protein>
<evidence type="ECO:0000256" key="6">
    <source>
        <dbReference type="ARBA" id="ARBA00022989"/>
    </source>
</evidence>
<evidence type="ECO:0000313" key="12">
    <source>
        <dbReference type="Proteomes" id="UP000002027"/>
    </source>
</evidence>
<sequence length="551" mass="59159">MTTSGASMPQPTATPSTQPARASRRLWDGAPVPPLLVLPALVVALLMVAPLVYLVLRAAQAGPELFDLLWRDRTLMLIRNSLLLSAAVTAASAAIALPLAWLTVRTDLPGRRLWSVLTALPLVIPSYVGGYVLIAALGPRGVLQGLLEVIFGIERLPEIYGFFGAWLTLTLLSYPYVLLAVRSAMARLDPALEEAARSLGLGPWESFRRVTVPLLRPALLAGSLLVALYVLGDFGAVSLLRYDVFTRAIYNQYRGAFDRSLAAGLSLVLVAMTGVVLALEARARGRARYHRSTVGVSRPPTRVRLGRWTPLALAYCAAIVSVTLLIPIGVIIHWLIRGLRAGEPLWLVWSAALSSVSVSLAAAVVAVLAAAPIALMAVRHSSPLSRVLERLSYLGYALPGIVVALALVFFGSRYAPWLYQTLGILLVAYIIRFLPQALATLRAALMQVSPRVEEAARSLGHSPPRVWLRVTAPLAYPGILSAGALIFLTVMKELPATLLLRPTGFDTLATQVWSATAEGFWARAAAPALLLILLSAVPMAVTAWREGKSDG</sequence>
<dbReference type="PANTHER" id="PTHR43357">
    <property type="entry name" value="INNER MEMBRANE ABC TRANSPORTER PERMEASE PROTEIN YDCV"/>
    <property type="match status" value="1"/>
</dbReference>
<keyword evidence="3" id="KW-1003">Cell membrane</keyword>
<dbReference type="Pfam" id="PF00528">
    <property type="entry name" value="BPD_transp_1"/>
    <property type="match status" value="2"/>
</dbReference>
<keyword evidence="5 8" id="KW-0812">Transmembrane</keyword>
<evidence type="ECO:0000259" key="10">
    <source>
        <dbReference type="PROSITE" id="PS50928"/>
    </source>
</evidence>
<feature type="transmembrane region" description="Helical" evidence="8">
    <location>
        <begin position="466"/>
        <end position="491"/>
    </location>
</feature>
<feature type="domain" description="ABC transmembrane type-1" evidence="10">
    <location>
        <begin position="78"/>
        <end position="278"/>
    </location>
</feature>
<evidence type="ECO:0000256" key="7">
    <source>
        <dbReference type="ARBA" id="ARBA00023136"/>
    </source>
</evidence>
<dbReference type="EMBL" id="CP001824">
    <property type="protein sequence ID" value="ACZ40607.1"/>
    <property type="molecule type" value="Genomic_DNA"/>
</dbReference>
<feature type="compositionally biased region" description="Low complexity" evidence="9">
    <location>
        <begin position="1"/>
        <end position="21"/>
    </location>
</feature>
<dbReference type="Proteomes" id="UP000002027">
    <property type="component" value="Chromosome 2"/>
</dbReference>
<feature type="transmembrane region" description="Helical" evidence="8">
    <location>
        <begin position="76"/>
        <end position="101"/>
    </location>
</feature>
<comment type="subcellular location">
    <subcellularLocation>
        <location evidence="1">Cell inner membrane</location>
        <topology evidence="1">Multi-pass membrane protein</topology>
    </subcellularLocation>
    <subcellularLocation>
        <location evidence="8">Cell membrane</location>
        <topology evidence="8">Multi-pass membrane protein</topology>
    </subcellularLocation>
</comment>
<evidence type="ECO:0000256" key="1">
    <source>
        <dbReference type="ARBA" id="ARBA00004429"/>
    </source>
</evidence>
<dbReference type="CDD" id="cd06261">
    <property type="entry name" value="TM_PBP2"/>
    <property type="match status" value="2"/>
</dbReference>
<feature type="transmembrane region" description="Helical" evidence="8">
    <location>
        <begin position="356"/>
        <end position="378"/>
    </location>
</feature>
<dbReference type="Gene3D" id="1.10.3720.10">
    <property type="entry name" value="MetI-like"/>
    <property type="match status" value="2"/>
</dbReference>
<feature type="transmembrane region" description="Helical" evidence="8">
    <location>
        <begin position="312"/>
        <end position="336"/>
    </location>
</feature>
<name>D1C9W4_SPHTD</name>
<dbReference type="GO" id="GO:0005886">
    <property type="term" value="C:plasma membrane"/>
    <property type="evidence" value="ECO:0007669"/>
    <property type="project" value="UniProtKB-SubCell"/>
</dbReference>
<feature type="transmembrane region" description="Helical" evidence="8">
    <location>
        <begin position="35"/>
        <end position="56"/>
    </location>
</feature>
<dbReference type="STRING" id="479434.Sthe_3207"/>
<feature type="transmembrane region" description="Helical" evidence="8">
    <location>
        <begin position="417"/>
        <end position="445"/>
    </location>
</feature>
<dbReference type="SUPFAM" id="SSF161098">
    <property type="entry name" value="MetI-like"/>
    <property type="match status" value="2"/>
</dbReference>
<evidence type="ECO:0000313" key="11">
    <source>
        <dbReference type="EMBL" id="ACZ40607.1"/>
    </source>
</evidence>
<evidence type="ECO:0000256" key="4">
    <source>
        <dbReference type="ARBA" id="ARBA00022519"/>
    </source>
</evidence>
<dbReference type="AlphaFoldDB" id="D1C9W4"/>
<feature type="transmembrane region" description="Helical" evidence="8">
    <location>
        <begin position="113"/>
        <end position="139"/>
    </location>
</feature>
<keyword evidence="7 8" id="KW-0472">Membrane</keyword>
<dbReference type="PANTHER" id="PTHR43357:SF3">
    <property type="entry name" value="FE(3+)-TRANSPORT SYSTEM PERMEASE PROTEIN FBPB 2"/>
    <property type="match status" value="1"/>
</dbReference>
<reference evidence="12" key="1">
    <citation type="submission" date="2009-11" db="EMBL/GenBank/DDBJ databases">
        <title>The complete chromosome 2 of Sphaerobacter thermophilus DSM 20745.</title>
        <authorList>
            <person name="Lucas S."/>
            <person name="Copeland A."/>
            <person name="Lapidus A."/>
            <person name="Glavina del Rio T."/>
            <person name="Dalin E."/>
            <person name="Tice H."/>
            <person name="Bruce D."/>
            <person name="Goodwin L."/>
            <person name="Pitluck S."/>
            <person name="Kyrpides N."/>
            <person name="Mavromatis K."/>
            <person name="Ivanova N."/>
            <person name="Mikhailova N."/>
            <person name="LaButti K.M."/>
            <person name="Clum A."/>
            <person name="Sun H.I."/>
            <person name="Brettin T."/>
            <person name="Detter J.C."/>
            <person name="Han C."/>
            <person name="Larimer F."/>
            <person name="Land M."/>
            <person name="Hauser L."/>
            <person name="Markowitz V."/>
            <person name="Cheng J.F."/>
            <person name="Hugenholtz P."/>
            <person name="Woyke T."/>
            <person name="Wu D."/>
            <person name="Steenblock K."/>
            <person name="Schneider S."/>
            <person name="Pukall R."/>
            <person name="Goeker M."/>
            <person name="Klenk H.P."/>
            <person name="Eisen J.A."/>
        </authorList>
    </citation>
    <scope>NUCLEOTIDE SEQUENCE [LARGE SCALE GENOMIC DNA]</scope>
    <source>
        <strain evidence="12">ATCC 49802 / DSM 20745 / S 6022</strain>
    </source>
</reference>
<dbReference type="OrthoDB" id="9776648at2"/>
<gene>
    <name evidence="11" type="ordered locus">Sthe_3207</name>
</gene>
<feature type="domain" description="ABC transmembrane type-1" evidence="10">
    <location>
        <begin position="352"/>
        <end position="542"/>
    </location>
</feature>
<evidence type="ECO:0000256" key="9">
    <source>
        <dbReference type="SAM" id="MobiDB-lite"/>
    </source>
</evidence>
<feature type="transmembrane region" description="Helical" evidence="8">
    <location>
        <begin position="390"/>
        <end position="411"/>
    </location>
</feature>
<organism evidence="11 12">
    <name type="scientific">Sphaerobacter thermophilus (strain ATCC 49802 / DSM 20745 / KCCM 41009 / NCIMB 13125 / S 6022)</name>
    <dbReference type="NCBI Taxonomy" id="479434"/>
    <lineage>
        <taxon>Bacteria</taxon>
        <taxon>Pseudomonadati</taxon>
        <taxon>Thermomicrobiota</taxon>
        <taxon>Thermomicrobia</taxon>
        <taxon>Sphaerobacterales</taxon>
        <taxon>Sphaerobacterineae</taxon>
        <taxon>Sphaerobacteraceae</taxon>
        <taxon>Sphaerobacter</taxon>
    </lineage>
</organism>
<keyword evidence="12" id="KW-1185">Reference proteome</keyword>
<feature type="region of interest" description="Disordered" evidence="9">
    <location>
        <begin position="1"/>
        <end position="23"/>
    </location>
</feature>
<keyword evidence="4" id="KW-0997">Cell inner membrane</keyword>
<comment type="similarity">
    <text evidence="8">Belongs to the binding-protein-dependent transport system permease family.</text>
</comment>
<dbReference type="KEGG" id="sti:Sthe_3207"/>
<dbReference type="eggNOG" id="COG1178">
    <property type="taxonomic scope" value="Bacteria"/>
</dbReference>
<keyword evidence="6 8" id="KW-1133">Transmembrane helix</keyword>
<reference evidence="11 12" key="2">
    <citation type="journal article" date="2010" name="Stand. Genomic Sci.">
        <title>Complete genome sequence of Desulfohalobium retbaense type strain (HR(100)).</title>
        <authorList>
            <person name="Spring S."/>
            <person name="Nolan M."/>
            <person name="Lapidus A."/>
            <person name="Glavina Del Rio T."/>
            <person name="Copeland A."/>
            <person name="Tice H."/>
            <person name="Cheng J.F."/>
            <person name="Lucas S."/>
            <person name="Land M."/>
            <person name="Chen F."/>
            <person name="Bruce D."/>
            <person name="Goodwin L."/>
            <person name="Pitluck S."/>
            <person name="Ivanova N."/>
            <person name="Mavromatis K."/>
            <person name="Mikhailova N."/>
            <person name="Pati A."/>
            <person name="Chen A."/>
            <person name="Palaniappan K."/>
            <person name="Hauser L."/>
            <person name="Chang Y.J."/>
            <person name="Jeffries C.D."/>
            <person name="Munk C."/>
            <person name="Kiss H."/>
            <person name="Chain P."/>
            <person name="Han C."/>
            <person name="Brettin T."/>
            <person name="Detter J.C."/>
            <person name="Schuler E."/>
            <person name="Goker M."/>
            <person name="Rohde M."/>
            <person name="Bristow J."/>
            <person name="Eisen J.A."/>
            <person name="Markowitz V."/>
            <person name="Hugenholtz P."/>
            <person name="Kyrpides N.C."/>
            <person name="Klenk H.P."/>
        </authorList>
    </citation>
    <scope>NUCLEOTIDE SEQUENCE [LARGE SCALE GENOMIC DNA]</scope>
    <source>
        <strain evidence="12">ATCC 49802 / DSM 20745 / S 6022</strain>
    </source>
</reference>
<dbReference type="HOGENOM" id="CLU_021838_0_0_0"/>